<keyword evidence="4" id="KW-1185">Reference proteome</keyword>
<dbReference type="EMBL" id="BGPR01000018">
    <property type="protein sequence ID" value="GBL79481.1"/>
    <property type="molecule type" value="Genomic_DNA"/>
</dbReference>
<organism evidence="3 4">
    <name type="scientific">Araneus ventricosus</name>
    <name type="common">Orbweaver spider</name>
    <name type="synonym">Epeira ventricosa</name>
    <dbReference type="NCBI Taxonomy" id="182803"/>
    <lineage>
        <taxon>Eukaryota</taxon>
        <taxon>Metazoa</taxon>
        <taxon>Ecdysozoa</taxon>
        <taxon>Arthropoda</taxon>
        <taxon>Chelicerata</taxon>
        <taxon>Arachnida</taxon>
        <taxon>Araneae</taxon>
        <taxon>Araneomorphae</taxon>
        <taxon>Entelegynae</taxon>
        <taxon>Araneoidea</taxon>
        <taxon>Araneidae</taxon>
        <taxon>Araneus</taxon>
    </lineage>
</organism>
<name>A0A4Y2AHZ7_ARAVE</name>
<accession>A0A4Y2AHZ7</accession>
<evidence type="ECO:0000256" key="1">
    <source>
        <dbReference type="SAM" id="MobiDB-lite"/>
    </source>
</evidence>
<dbReference type="AlphaFoldDB" id="A0A4Y2AHZ7"/>
<sequence length="870" mass="95634">MLPGELVLLQWRKFIKKVIQICVSVSAMEIRGHILNAQRIQCLFMWGLLVCIFATAMSQDEQLSSTPGLPTVTVRGFLNFKTTVDGTVIVFTPASEVHQPSTQPKIVTTSSEVPDTSESPTKSFIPNEDLTSEKEMPEAVQDLAYASPPQNSLESIKTQIPNLNLLENKMKETFLQHISDNAVLPSTRQVNNDLDKVKKLSSSQNQYPTGLVTVLGGTFVDGTSTTVFETKVIGTYIDGKYAQILQSTSSVVAEPTTFMTVTPTMTYLTVDRSHSKAADQISSSFSQVSAPSLSVVSVQSSPSLFSKSPVPNTPSETFSIISTPTLISSETSKSVNSEEKIKLPVSKTKEMLSSTIAKNENTVSTFPAQYKSRQSTLESSFVTTSVTVTFDNEQPTESLESAVRSTLSKPKSTFIPVTSTVARFSDDDNTLPTTQKTPRNSTSRTRFHSPRRPSQSVRLNRFKVKLTLRHDSSDEYNVTVPADDEDLEEDHTHKTDDEAEVVTESIGIEVDPAKVVFQETTITSEVTLHVGRRKSVRTLTITTSVPLTVNPTDIQDILAAESTSMEREASEVDFNHHIVTRTFTTTERALKTSVVPVYDGKSTAYHTVTESFFIMKIITAYRTLPLGDASVLESAFEEPEIPETTLEAAANIQPSVIQSAPPEQFSTENTVQPSMIVPSSGNAPPQLSNPFLSLGNALNNPLAAVYLGLQQLNAQMTLYSTVTDTSTYVTTETLYSTKTIRFYDGRSTRYRTVSDPTGTKKRTVTTTMTSVQPYLNTHAIQQQQQLQKLIGATRISPPEPEYSTITSIYTTVTTTTSLSPRIYTLIYNGFSTKFRTVTSTTMYPTTVTITSTTKVPIAPTNVPFSYPYSL</sequence>
<feature type="domain" description="DUF4758" evidence="2">
    <location>
        <begin position="188"/>
        <end position="250"/>
    </location>
</feature>
<proteinExistence type="predicted"/>
<feature type="region of interest" description="Disordered" evidence="1">
    <location>
        <begin position="425"/>
        <end position="455"/>
    </location>
</feature>
<dbReference type="Pfam" id="PF15950">
    <property type="entry name" value="DUF4758"/>
    <property type="match status" value="1"/>
</dbReference>
<feature type="compositionally biased region" description="Polar residues" evidence="1">
    <location>
        <begin position="430"/>
        <end position="444"/>
    </location>
</feature>
<reference evidence="3 4" key="1">
    <citation type="journal article" date="2019" name="Sci. Rep.">
        <title>Orb-weaving spider Araneus ventricosus genome elucidates the spidroin gene catalogue.</title>
        <authorList>
            <person name="Kono N."/>
            <person name="Nakamura H."/>
            <person name="Ohtoshi R."/>
            <person name="Moran D.A.P."/>
            <person name="Shinohara A."/>
            <person name="Yoshida Y."/>
            <person name="Fujiwara M."/>
            <person name="Mori M."/>
            <person name="Tomita M."/>
            <person name="Arakawa K."/>
        </authorList>
    </citation>
    <scope>NUCLEOTIDE SEQUENCE [LARGE SCALE GENOMIC DNA]</scope>
</reference>
<evidence type="ECO:0000313" key="4">
    <source>
        <dbReference type="Proteomes" id="UP000499080"/>
    </source>
</evidence>
<dbReference type="OrthoDB" id="6430068at2759"/>
<dbReference type="PANTHER" id="PTHR39072:SF3">
    <property type="entry name" value="RE48511P"/>
    <property type="match status" value="1"/>
</dbReference>
<dbReference type="Proteomes" id="UP000499080">
    <property type="component" value="Unassembled WGS sequence"/>
</dbReference>
<evidence type="ECO:0000313" key="3">
    <source>
        <dbReference type="EMBL" id="GBL79481.1"/>
    </source>
</evidence>
<dbReference type="PANTHER" id="PTHR39072">
    <property type="entry name" value="RE48511P"/>
    <property type="match status" value="1"/>
</dbReference>
<protein>
    <recommendedName>
        <fullName evidence="2">DUF4758 domain-containing protein</fullName>
    </recommendedName>
</protein>
<comment type="caution">
    <text evidence="3">The sequence shown here is derived from an EMBL/GenBank/DDBJ whole genome shotgun (WGS) entry which is preliminary data.</text>
</comment>
<dbReference type="InterPro" id="IPR031866">
    <property type="entry name" value="DUF4758"/>
</dbReference>
<evidence type="ECO:0000259" key="2">
    <source>
        <dbReference type="Pfam" id="PF15950"/>
    </source>
</evidence>
<feature type="region of interest" description="Disordered" evidence="1">
    <location>
        <begin position="101"/>
        <end position="133"/>
    </location>
</feature>
<feature type="compositionally biased region" description="Polar residues" evidence="1">
    <location>
        <begin position="101"/>
        <end position="124"/>
    </location>
</feature>
<gene>
    <name evidence="3" type="ORF">AVEN_92639_1</name>
</gene>